<accession>A0A1H8YS09</accession>
<dbReference type="OrthoDB" id="1395864at2"/>
<dbReference type="STRING" id="1299341.SAMN05444005_10197"/>
<dbReference type="SUPFAM" id="SSF53756">
    <property type="entry name" value="UDP-Glycosyltransferase/glycogen phosphorylase"/>
    <property type="match status" value="1"/>
</dbReference>
<reference evidence="3 4" key="1">
    <citation type="submission" date="2016-10" db="EMBL/GenBank/DDBJ databases">
        <authorList>
            <person name="de Groot N.N."/>
        </authorList>
    </citation>
    <scope>NUCLEOTIDE SEQUENCE [LARGE SCALE GENOMIC DNA]</scope>
    <source>
        <strain evidence="3 4">DSM 27078</strain>
    </source>
</reference>
<evidence type="ECO:0000259" key="2">
    <source>
        <dbReference type="Pfam" id="PF00534"/>
    </source>
</evidence>
<gene>
    <name evidence="3" type="ORF">SAMN05444005_10197</name>
</gene>
<dbReference type="RefSeq" id="WP_091463596.1">
    <property type="nucleotide sequence ID" value="NZ_FOEI01000001.1"/>
</dbReference>
<name>A0A1H8YS09_9FLAO</name>
<proteinExistence type="predicted"/>
<organism evidence="3 4">
    <name type="scientific">Flavobacterium urocaniciphilum</name>
    <dbReference type="NCBI Taxonomy" id="1299341"/>
    <lineage>
        <taxon>Bacteria</taxon>
        <taxon>Pseudomonadati</taxon>
        <taxon>Bacteroidota</taxon>
        <taxon>Flavobacteriia</taxon>
        <taxon>Flavobacteriales</taxon>
        <taxon>Flavobacteriaceae</taxon>
        <taxon>Flavobacterium</taxon>
    </lineage>
</organism>
<dbReference type="PANTHER" id="PTHR46401:SF2">
    <property type="entry name" value="GLYCOSYLTRANSFERASE WBBK-RELATED"/>
    <property type="match status" value="1"/>
</dbReference>
<dbReference type="Proteomes" id="UP000198648">
    <property type="component" value="Unassembled WGS sequence"/>
</dbReference>
<dbReference type="Gene3D" id="3.40.50.2000">
    <property type="entry name" value="Glycogen Phosphorylase B"/>
    <property type="match status" value="1"/>
</dbReference>
<evidence type="ECO:0000256" key="1">
    <source>
        <dbReference type="ARBA" id="ARBA00022679"/>
    </source>
</evidence>
<keyword evidence="4" id="KW-1185">Reference proteome</keyword>
<dbReference type="PANTHER" id="PTHR46401">
    <property type="entry name" value="GLYCOSYLTRANSFERASE WBBK-RELATED"/>
    <property type="match status" value="1"/>
</dbReference>
<dbReference type="AlphaFoldDB" id="A0A1H8YS09"/>
<dbReference type="CDD" id="cd03801">
    <property type="entry name" value="GT4_PimA-like"/>
    <property type="match status" value="1"/>
</dbReference>
<keyword evidence="1 3" id="KW-0808">Transferase</keyword>
<dbReference type="InterPro" id="IPR001296">
    <property type="entry name" value="Glyco_trans_1"/>
</dbReference>
<dbReference type="EMBL" id="FOEI01000001">
    <property type="protein sequence ID" value="SEP54946.1"/>
    <property type="molecule type" value="Genomic_DNA"/>
</dbReference>
<protein>
    <submittedName>
        <fullName evidence="3">Glycosyltransferase involved in cell wall bisynthesis</fullName>
    </submittedName>
</protein>
<evidence type="ECO:0000313" key="3">
    <source>
        <dbReference type="EMBL" id="SEP54946.1"/>
    </source>
</evidence>
<dbReference type="GO" id="GO:0016757">
    <property type="term" value="F:glycosyltransferase activity"/>
    <property type="evidence" value="ECO:0007669"/>
    <property type="project" value="InterPro"/>
</dbReference>
<feature type="domain" description="Glycosyl transferase family 1" evidence="2">
    <location>
        <begin position="186"/>
        <end position="350"/>
    </location>
</feature>
<dbReference type="Pfam" id="PF00534">
    <property type="entry name" value="Glycos_transf_1"/>
    <property type="match status" value="1"/>
</dbReference>
<evidence type="ECO:0000313" key="4">
    <source>
        <dbReference type="Proteomes" id="UP000198648"/>
    </source>
</evidence>
<sequence length="373" mass="42987">MKLVVFSNAPIVKKDDLSFLYAPYEKEMQLWAKHAHSIQFCCPIWNEDRSLLIAPVSFEIQPTIELKDFNVTTFWNVFKAFPNVIRNFATIYKAMKNANHIHLRCPGNIGLLACLIQVLFPNSPKTAKYAGNWDPKAKQPFTYKIQKWILNNTFLTKNMQVLVYGEWEGNSKNIKPFFTATYSEKEITHSIIKIKNDVIHFMFVGMLSEGKRPLYAIQLIEELNKMNINVHLSVYGEGILRSEIEEYISTKNLKNQVTIFGNQTKDIIKEAYQNNHFLILPSKSEGWPKVVAEAMFFGCVPLTTNVSCVNYMIGNGSRGRILSLNLNDDVAQIQKLLLKESDYYKMSDAACNWSKQFTTEYFENEIKKLLTIS</sequence>